<dbReference type="AlphaFoldDB" id="S0EU37"/>
<feature type="signal peptide" evidence="1">
    <location>
        <begin position="1"/>
        <end position="22"/>
    </location>
</feature>
<evidence type="ECO:0000256" key="1">
    <source>
        <dbReference type="SAM" id="SignalP"/>
    </source>
</evidence>
<dbReference type="InterPro" id="IPR025488">
    <property type="entry name" value="DUF4380"/>
</dbReference>
<accession>S0EU37</accession>
<feature type="chain" id="PRO_5004496383" description="DUF4380 domain-containing protein" evidence="1">
    <location>
        <begin position="23"/>
        <end position="308"/>
    </location>
</feature>
<protein>
    <recommendedName>
        <fullName evidence="4">DUF4380 domain-containing protein</fullName>
    </recommendedName>
</protein>
<gene>
    <name evidence="2" type="ORF">CCALI_01295</name>
</gene>
<dbReference type="Pfam" id="PF14315">
    <property type="entry name" value="DUF4380"/>
    <property type="match status" value="1"/>
</dbReference>
<dbReference type="STRING" id="454171.CP488_02800"/>
<dbReference type="InParanoid" id="S0EU37"/>
<keyword evidence="1" id="KW-0732">Signal</keyword>
<dbReference type="RefSeq" id="WP_016482654.1">
    <property type="nucleotide sequence ID" value="NC_021487.1"/>
</dbReference>
<dbReference type="EMBL" id="HF951689">
    <property type="protein sequence ID" value="CCW35113.1"/>
    <property type="molecule type" value="Genomic_DNA"/>
</dbReference>
<keyword evidence="3" id="KW-1185">Reference proteome</keyword>
<proteinExistence type="predicted"/>
<dbReference type="eggNOG" id="COG4223">
    <property type="taxonomic scope" value="Bacteria"/>
</dbReference>
<dbReference type="PATRIC" id="fig|1303518.3.peg.1321"/>
<dbReference type="Proteomes" id="UP000014227">
    <property type="component" value="Chromosome I"/>
</dbReference>
<dbReference type="HOGENOM" id="CLU_885232_0_0_0"/>
<evidence type="ECO:0000313" key="2">
    <source>
        <dbReference type="EMBL" id="CCW35113.1"/>
    </source>
</evidence>
<evidence type="ECO:0008006" key="4">
    <source>
        <dbReference type="Google" id="ProtNLM"/>
    </source>
</evidence>
<sequence length="308" mass="34170">MRSLYREFGVFLLLFFMASASAYCDVSVRQITYAGWQNAYQLSNGDVELVVVPQIGRIMRYGPVGGPNMLWNNPTMLGKTASLEAAAKEWPNFGGDKLWPAPQSVWNWPPDPYLDSAPQTVRVLPNHHLLVIGQASPQSGIRFEREIALAPKGDEVTLVNIMINTSSKPVKWAIWEIFQANDPLRVYLPTNISGHFAEGYLKMSDALPPVDRIHGQLVLSRSHTMSYKVGSDAPDILLRALVSGYTVSLTAKLLKGTYPDGGCTMEVYSNPDAAPYMEMELLAPIVELRPGEQTRFITQWHLGPPQGP</sequence>
<evidence type="ECO:0000313" key="3">
    <source>
        <dbReference type="Proteomes" id="UP000014227"/>
    </source>
</evidence>
<name>S0EU37_CHTCT</name>
<dbReference type="OrthoDB" id="5914937at2"/>
<dbReference type="KEGG" id="ccz:CCALI_01295"/>
<organism evidence="2 3">
    <name type="scientific">Chthonomonas calidirosea (strain DSM 23976 / ICMP 18418 / T49)</name>
    <dbReference type="NCBI Taxonomy" id="1303518"/>
    <lineage>
        <taxon>Bacteria</taxon>
        <taxon>Bacillati</taxon>
        <taxon>Armatimonadota</taxon>
        <taxon>Chthonomonadia</taxon>
        <taxon>Chthonomonadales</taxon>
        <taxon>Chthonomonadaceae</taxon>
        <taxon>Chthonomonas</taxon>
    </lineage>
</organism>
<reference evidence="3" key="1">
    <citation type="submission" date="2013-03" db="EMBL/GenBank/DDBJ databases">
        <title>Genome sequence of Chthonomonas calidirosea, the first sequenced genome from the Armatimonadetes phylum (formally candidate division OP10).</title>
        <authorList>
            <person name="Lee K.C.Y."/>
            <person name="Morgan X.C."/>
            <person name="Dunfield P.F."/>
            <person name="Tamas I."/>
            <person name="Houghton K.M."/>
            <person name="Vyssotski M."/>
            <person name="Ryan J.L.J."/>
            <person name="Lagutin K."/>
            <person name="McDonald I.R."/>
            <person name="Stott M.B."/>
        </authorList>
    </citation>
    <scope>NUCLEOTIDE SEQUENCE [LARGE SCALE GENOMIC DNA]</scope>
    <source>
        <strain evidence="3">DSM 23976 / ICMP 18418 / T49</strain>
    </source>
</reference>